<protein>
    <submittedName>
        <fullName evidence="2">Uncharacterized protein</fullName>
    </submittedName>
</protein>
<organism evidence="2">
    <name type="scientific">Hemiselmis tepida</name>
    <dbReference type="NCBI Taxonomy" id="464990"/>
    <lineage>
        <taxon>Eukaryota</taxon>
        <taxon>Cryptophyceae</taxon>
        <taxon>Cryptomonadales</taxon>
        <taxon>Hemiselmidaceae</taxon>
        <taxon>Hemiselmis</taxon>
    </lineage>
</organism>
<proteinExistence type="predicted"/>
<evidence type="ECO:0000313" key="2">
    <source>
        <dbReference type="EMBL" id="CAD8801931.1"/>
    </source>
</evidence>
<gene>
    <name evidence="2" type="ORF">HTEP1355_LOCUS15606</name>
</gene>
<name>A0A7S0W9X5_9CRYP</name>
<reference evidence="2" key="1">
    <citation type="submission" date="2021-01" db="EMBL/GenBank/DDBJ databases">
        <authorList>
            <person name="Corre E."/>
            <person name="Pelletier E."/>
            <person name="Niang G."/>
            <person name="Scheremetjew M."/>
            <person name="Finn R."/>
            <person name="Kale V."/>
            <person name="Holt S."/>
            <person name="Cochrane G."/>
            <person name="Meng A."/>
            <person name="Brown T."/>
            <person name="Cohen L."/>
        </authorList>
    </citation>
    <scope>NUCLEOTIDE SEQUENCE</scope>
    <source>
        <strain evidence="2">CCMP443</strain>
    </source>
</reference>
<accession>A0A7S0W9X5</accession>
<evidence type="ECO:0000256" key="1">
    <source>
        <dbReference type="SAM" id="MobiDB-lite"/>
    </source>
</evidence>
<sequence length="108" mass="11573">MGAPHPSRAGSPKVEGATPPSQALDSVLQQLLVTMQQQDAALENTFTALNLPFATPRICPSPSPGVFTRTGSLGRVLAPPPEEFQDQQKQVENMLPELPIRRASISKS</sequence>
<feature type="region of interest" description="Disordered" evidence="1">
    <location>
        <begin position="1"/>
        <end position="21"/>
    </location>
</feature>
<feature type="region of interest" description="Disordered" evidence="1">
    <location>
        <begin position="59"/>
        <end position="92"/>
    </location>
</feature>
<dbReference type="EMBL" id="HBFN01026980">
    <property type="protein sequence ID" value="CAD8801931.1"/>
    <property type="molecule type" value="Transcribed_RNA"/>
</dbReference>
<dbReference type="AlphaFoldDB" id="A0A7S0W9X5"/>